<dbReference type="AlphaFoldDB" id="A0A7D9MX40"/>
<evidence type="ECO:0000256" key="1">
    <source>
        <dbReference type="SAM" id="MobiDB-lite"/>
    </source>
</evidence>
<reference evidence="2" key="1">
    <citation type="journal article" date="2020" name="Mitochondrial DNA Part B Resour">
        <title>Complete mitochondrial genome of Medinilla magnifica (Myrtales, Melastomataceae).</title>
        <authorList>
            <person name="Wu H.-H."/>
            <person name="Zhao X.-H."/>
            <person name="Zong X.-Y."/>
            <person name="Ding R."/>
            <person name="Chen X.-H."/>
        </authorList>
    </citation>
    <scope>NUCLEOTIDE SEQUENCE</scope>
</reference>
<protein>
    <submittedName>
        <fullName evidence="2">Uncharacterized protein</fullName>
    </submittedName>
</protein>
<organism evidence="2">
    <name type="scientific">Medinilla magnifica</name>
    <dbReference type="NCBI Taxonomy" id="1799599"/>
    <lineage>
        <taxon>Eukaryota</taxon>
        <taxon>Viridiplantae</taxon>
        <taxon>Streptophyta</taxon>
        <taxon>Embryophyta</taxon>
        <taxon>Tracheophyta</taxon>
        <taxon>Spermatophyta</taxon>
        <taxon>Magnoliopsida</taxon>
        <taxon>eudicotyledons</taxon>
        <taxon>Gunneridae</taxon>
        <taxon>Pentapetalae</taxon>
        <taxon>rosids</taxon>
        <taxon>malvids</taxon>
        <taxon>Myrtales</taxon>
        <taxon>Melastomataceae</taxon>
        <taxon>Melastomatoideae</taxon>
        <taxon>Dissochaeteae</taxon>
        <taxon>Medinilla</taxon>
    </lineage>
</organism>
<sequence length="180" mass="18713">METEKKERESPNDSTFASEESSEEETETAELKGKQSLGGPRKNDDSESPSSPEPAMPGKHVEKTVEKAVSFGSNIPAPLASASVAPSSGSPGEGTQASHTVTPMSPLKPSSSAKGMSLILNLILPEFASILTYTNLLPQLPPISSVSTSSGSSRLARRALLGSLKSLLGALPMRVPGLRA</sequence>
<gene>
    <name evidence="2" type="primary">ORF152</name>
</gene>
<feature type="compositionally biased region" description="Polar residues" evidence="1">
    <location>
        <begin position="93"/>
        <end position="111"/>
    </location>
</feature>
<feature type="region of interest" description="Disordered" evidence="1">
    <location>
        <begin position="1"/>
        <end position="111"/>
    </location>
</feature>
<dbReference type="EMBL" id="MT043351">
    <property type="protein sequence ID" value="QLA48215.1"/>
    <property type="molecule type" value="Genomic_DNA"/>
</dbReference>
<name>A0A7D9MX40_9MYRT</name>
<reference evidence="2" key="2">
    <citation type="submission" date="2020-02" db="EMBL/GenBank/DDBJ databases">
        <authorList>
            <person name="Chen X.H."/>
        </authorList>
    </citation>
    <scope>NUCLEOTIDE SEQUENCE</scope>
</reference>
<accession>A0A7D9MX40</accession>
<proteinExistence type="predicted"/>
<feature type="compositionally biased region" description="Basic and acidic residues" evidence="1">
    <location>
        <begin position="1"/>
        <end position="11"/>
    </location>
</feature>
<keyword evidence="2" id="KW-0496">Mitochondrion</keyword>
<feature type="compositionally biased region" description="Low complexity" evidence="1">
    <location>
        <begin position="76"/>
        <end position="90"/>
    </location>
</feature>
<geneLocation type="mitochondrion" evidence="2"/>
<evidence type="ECO:0000313" key="2">
    <source>
        <dbReference type="EMBL" id="QLA48215.1"/>
    </source>
</evidence>